<dbReference type="GO" id="GO:0098552">
    <property type="term" value="C:side of membrane"/>
    <property type="evidence" value="ECO:0007669"/>
    <property type="project" value="UniProtKB-KW"/>
</dbReference>
<feature type="region of interest" description="Disordered" evidence="8">
    <location>
        <begin position="170"/>
        <end position="207"/>
    </location>
</feature>
<keyword evidence="13" id="KW-1185">Reference proteome</keyword>
<dbReference type="InterPro" id="IPR046936">
    <property type="entry name" value="BIM1-like"/>
</dbReference>
<keyword evidence="6" id="KW-0325">Glycoprotein</keyword>
<evidence type="ECO:0000256" key="8">
    <source>
        <dbReference type="SAM" id="MobiDB-lite"/>
    </source>
</evidence>
<keyword evidence="7" id="KW-0449">Lipoprotein</keyword>
<dbReference type="OrthoDB" id="2587363at2759"/>
<dbReference type="InterPro" id="IPR046530">
    <property type="entry name" value="BIM1-like_dom"/>
</dbReference>
<proteinExistence type="predicted"/>
<keyword evidence="3" id="KW-0336">GPI-anchor</keyword>
<evidence type="ECO:0000256" key="2">
    <source>
        <dbReference type="ARBA" id="ARBA00022475"/>
    </source>
</evidence>
<comment type="caution">
    <text evidence="12">The sequence shown here is derived from an EMBL/GenBank/DDBJ whole genome shotgun (WGS) entry which is preliminary data.</text>
</comment>
<evidence type="ECO:0000256" key="4">
    <source>
        <dbReference type="ARBA" id="ARBA00022729"/>
    </source>
</evidence>
<keyword evidence="2" id="KW-1003">Cell membrane</keyword>
<dbReference type="Proteomes" id="UP000266272">
    <property type="component" value="Unassembled WGS sequence"/>
</dbReference>
<feature type="domain" description="Copper acquisition factor BIM1-like" evidence="11">
    <location>
        <begin position="25"/>
        <end position="169"/>
    </location>
</feature>
<dbReference type="CDD" id="cd21176">
    <property type="entry name" value="LPMO_auxiliary-like"/>
    <property type="match status" value="1"/>
</dbReference>
<evidence type="ECO:0000256" key="7">
    <source>
        <dbReference type="ARBA" id="ARBA00023288"/>
    </source>
</evidence>
<protein>
    <submittedName>
        <fullName evidence="12">Wsc2 glucoamylase iii alpha-1,4-glucan-glucosidase</fullName>
    </submittedName>
</protein>
<gene>
    <name evidence="12" type="ORF">TARUN_991</name>
</gene>
<evidence type="ECO:0000256" key="10">
    <source>
        <dbReference type="SAM" id="SignalP"/>
    </source>
</evidence>
<reference evidence="12 13" key="1">
    <citation type="journal article" date="2018" name="PLoS Pathog.">
        <title>Evolution of structural diversity of trichothecenes, a family of toxins produced by plant pathogenic and entomopathogenic fungi.</title>
        <authorList>
            <person name="Proctor R.H."/>
            <person name="McCormick S.P."/>
            <person name="Kim H.S."/>
            <person name="Cardoza R.E."/>
            <person name="Stanley A.M."/>
            <person name="Lindo L."/>
            <person name="Kelly A."/>
            <person name="Brown D.W."/>
            <person name="Lee T."/>
            <person name="Vaughan M.M."/>
            <person name="Alexander N.J."/>
            <person name="Busman M."/>
            <person name="Gutierrez S."/>
        </authorList>
    </citation>
    <scope>NUCLEOTIDE SEQUENCE [LARGE SCALE GENOMIC DNA]</scope>
    <source>
        <strain evidence="12 13">IBT 40837</strain>
    </source>
</reference>
<feature type="chain" id="PRO_5017307517" evidence="10">
    <location>
        <begin position="21"/>
        <end position="278"/>
    </location>
</feature>
<sequence>MPRCILYLMALLAFASMALGQYDIGPASFAWPPPRLWNRTVDNIPPCGSLDGSGNRTKFPLDHGYVSFVAQEESRNVELSVSFLLDPRSVADFTPFMKTEPLRKLGVGITCIDVPNPPSWVGVGDKATLQLRVSSDFDSPVTQVYFACADITFVDPSDILFPQPCVNLTAEEPDSTSRPTTTAKKPKGKPTKEPKPTGDGWPPGKRPGLSKAAIAGIGISGVIPLTGIVVGFCFIRNKRKERRIAAEREQEEAEWVAQIVPKQAPGIQLQNLSHSAQR</sequence>
<name>A0A395NYV3_TRIAR</name>
<feature type="transmembrane region" description="Helical" evidence="9">
    <location>
        <begin position="212"/>
        <end position="235"/>
    </location>
</feature>
<evidence type="ECO:0000256" key="6">
    <source>
        <dbReference type="ARBA" id="ARBA00023180"/>
    </source>
</evidence>
<dbReference type="STRING" id="490622.A0A395NYV3"/>
<evidence type="ECO:0000256" key="9">
    <source>
        <dbReference type="SAM" id="Phobius"/>
    </source>
</evidence>
<keyword evidence="4 10" id="KW-0732">Signal</keyword>
<keyword evidence="9" id="KW-0812">Transmembrane</keyword>
<evidence type="ECO:0000313" key="12">
    <source>
        <dbReference type="EMBL" id="RFU81244.1"/>
    </source>
</evidence>
<evidence type="ECO:0000256" key="3">
    <source>
        <dbReference type="ARBA" id="ARBA00022622"/>
    </source>
</evidence>
<dbReference type="Pfam" id="PF20238">
    <property type="entry name" value="BIM1-like_dom"/>
    <property type="match status" value="1"/>
</dbReference>
<dbReference type="AlphaFoldDB" id="A0A395NYV3"/>
<dbReference type="PANTHER" id="PTHR34992">
    <property type="entry name" value="HYPHAL ANASTAMOSIS-7 PROTEIN"/>
    <property type="match status" value="1"/>
</dbReference>
<evidence type="ECO:0000313" key="13">
    <source>
        <dbReference type="Proteomes" id="UP000266272"/>
    </source>
</evidence>
<organism evidence="12 13">
    <name type="scientific">Trichoderma arundinaceum</name>
    <dbReference type="NCBI Taxonomy" id="490622"/>
    <lineage>
        <taxon>Eukaryota</taxon>
        <taxon>Fungi</taxon>
        <taxon>Dikarya</taxon>
        <taxon>Ascomycota</taxon>
        <taxon>Pezizomycotina</taxon>
        <taxon>Sordariomycetes</taxon>
        <taxon>Hypocreomycetidae</taxon>
        <taxon>Hypocreales</taxon>
        <taxon>Hypocreaceae</taxon>
        <taxon>Trichoderma</taxon>
    </lineage>
</organism>
<dbReference type="EMBL" id="PXOA01000061">
    <property type="protein sequence ID" value="RFU81244.1"/>
    <property type="molecule type" value="Genomic_DNA"/>
</dbReference>
<keyword evidence="5 9" id="KW-0472">Membrane</keyword>
<dbReference type="PANTHER" id="PTHR34992:SF5">
    <property type="entry name" value="ANCHORED PROTEIN, PUTATIVE (AFU_ORTHOLOGUE AFUA_6G02800)-RELATED"/>
    <property type="match status" value="1"/>
</dbReference>
<keyword evidence="9" id="KW-1133">Transmembrane helix</keyword>
<evidence type="ECO:0000259" key="11">
    <source>
        <dbReference type="Pfam" id="PF20238"/>
    </source>
</evidence>
<accession>A0A395NYV3</accession>
<evidence type="ECO:0000256" key="1">
    <source>
        <dbReference type="ARBA" id="ARBA00004609"/>
    </source>
</evidence>
<feature type="signal peptide" evidence="10">
    <location>
        <begin position="1"/>
        <end position="20"/>
    </location>
</feature>
<comment type="subcellular location">
    <subcellularLocation>
        <location evidence="1">Cell membrane</location>
        <topology evidence="1">Lipid-anchor</topology>
        <topology evidence="1">GPI-anchor</topology>
    </subcellularLocation>
</comment>
<evidence type="ECO:0000256" key="5">
    <source>
        <dbReference type="ARBA" id="ARBA00023136"/>
    </source>
</evidence>
<dbReference type="GO" id="GO:0005886">
    <property type="term" value="C:plasma membrane"/>
    <property type="evidence" value="ECO:0007669"/>
    <property type="project" value="UniProtKB-SubCell"/>
</dbReference>